<dbReference type="EMBL" id="JBIGHX010000001">
    <property type="protein sequence ID" value="MFG6460164.1"/>
    <property type="molecule type" value="Genomic_DNA"/>
</dbReference>
<evidence type="ECO:0000256" key="8">
    <source>
        <dbReference type="ARBA" id="ARBA00034120"/>
    </source>
</evidence>
<feature type="domain" description="Reverse transcriptase" evidence="10">
    <location>
        <begin position="20"/>
        <end position="252"/>
    </location>
</feature>
<gene>
    <name evidence="11" type="ORF">ACG04Q_01190</name>
</gene>
<dbReference type="Pfam" id="PF13365">
    <property type="entry name" value="Trypsin_2"/>
    <property type="match status" value="1"/>
</dbReference>
<dbReference type="InterPro" id="IPR000123">
    <property type="entry name" value="Reverse_transcriptase_msDNA"/>
</dbReference>
<organism evidence="11 12">
    <name type="scientific">Pelomonas lactea</name>
    <dbReference type="NCBI Taxonomy" id="3299030"/>
    <lineage>
        <taxon>Bacteria</taxon>
        <taxon>Pseudomonadati</taxon>
        <taxon>Pseudomonadota</taxon>
        <taxon>Betaproteobacteria</taxon>
        <taxon>Burkholderiales</taxon>
        <taxon>Sphaerotilaceae</taxon>
        <taxon>Roseateles</taxon>
    </lineage>
</organism>
<dbReference type="InterPro" id="IPR000477">
    <property type="entry name" value="RT_dom"/>
</dbReference>
<keyword evidence="3" id="KW-0548">Nucleotidyltransferase</keyword>
<sequence>MLLNAVASLNDLAAYFGYTDYEKLKGLIYPKPLYTTFDIPKRSGGTRTIDAPKRRLKQHQQKLSRDLTAIFGNLSSAAHGFVLGRSVVTNALVHVGRKSVVRVDLQDFFHQIHFGRVKGVFLAPPFNLPDDVSTVLAHLCCHEGVLPQGAPTSPPISNFVCLALDRRLRQLARRYKARYSRYSDDLNFSFPSQSLSQIPQEMFAVSFVDGRAVVEAGPLVAEIVAKQGFIINANKTRGVDREHRQVVTGIVVNDGLSVPRKYLDSIRGALYMWRKHGLAEAEKNAAPVLHTRNYSSGAIPSFVPLIRGKLNWLASVEGRSGSNFQRLSRHFNELARRDGIASKALKIEPEVRTSADADKATWYLTADGPLMGSYDVVNGTAFRYRGNVWITCAHCIGSLKVRTAFPTIVLTRRTGEKVFARVVDVDWHRDLAILRPLPLEPIPRDLPYFVPSEATVTAGETLGVMGFPSSVENQPPAFMRTDVVRTRAVSGVARIEIDKQIVQGNSGGPVFDLSYRVVGGVVEGASVTAGMNSCVSIREITNLKLA</sequence>
<keyword evidence="5" id="KW-0460">Magnesium</keyword>
<evidence type="ECO:0000256" key="1">
    <source>
        <dbReference type="ARBA" id="ARBA00012493"/>
    </source>
</evidence>
<dbReference type="PROSITE" id="PS50878">
    <property type="entry name" value="RT_POL"/>
    <property type="match status" value="1"/>
</dbReference>
<evidence type="ECO:0000256" key="5">
    <source>
        <dbReference type="ARBA" id="ARBA00022842"/>
    </source>
</evidence>
<dbReference type="Pfam" id="PF00078">
    <property type="entry name" value="RVT_1"/>
    <property type="match status" value="1"/>
</dbReference>
<evidence type="ECO:0000256" key="6">
    <source>
        <dbReference type="ARBA" id="ARBA00022918"/>
    </source>
</evidence>
<reference evidence="11 12" key="1">
    <citation type="submission" date="2024-08" db="EMBL/GenBank/DDBJ databases">
        <authorList>
            <person name="Lu H."/>
        </authorList>
    </citation>
    <scope>NUCLEOTIDE SEQUENCE [LARGE SCALE GENOMIC DNA]</scope>
    <source>
        <strain evidence="11 12">DXS20W</strain>
    </source>
</reference>
<comment type="catalytic activity">
    <reaction evidence="9">
        <text>DNA(n) + a 2'-deoxyribonucleoside 5'-triphosphate = DNA(n+1) + diphosphate</text>
        <dbReference type="Rhea" id="RHEA:22508"/>
        <dbReference type="Rhea" id="RHEA-COMP:17339"/>
        <dbReference type="Rhea" id="RHEA-COMP:17340"/>
        <dbReference type="ChEBI" id="CHEBI:33019"/>
        <dbReference type="ChEBI" id="CHEBI:61560"/>
        <dbReference type="ChEBI" id="CHEBI:173112"/>
        <dbReference type="EC" id="2.7.7.49"/>
    </reaction>
</comment>
<evidence type="ECO:0000256" key="3">
    <source>
        <dbReference type="ARBA" id="ARBA00022695"/>
    </source>
</evidence>
<dbReference type="CDD" id="cd03487">
    <property type="entry name" value="RT_Bac_retron_II"/>
    <property type="match status" value="1"/>
</dbReference>
<keyword evidence="4" id="KW-0479">Metal-binding</keyword>
<dbReference type="Proteomes" id="UP001606302">
    <property type="component" value="Unassembled WGS sequence"/>
</dbReference>
<dbReference type="InterPro" id="IPR009003">
    <property type="entry name" value="Peptidase_S1_PA"/>
</dbReference>
<dbReference type="InterPro" id="IPR051083">
    <property type="entry name" value="GrpII_Intron_Splice-Mob/Def"/>
</dbReference>
<evidence type="ECO:0000259" key="10">
    <source>
        <dbReference type="PROSITE" id="PS50878"/>
    </source>
</evidence>
<dbReference type="PRINTS" id="PR00866">
    <property type="entry name" value="RNADNAPOLMS"/>
</dbReference>
<comment type="caution">
    <text evidence="11">The sequence shown here is derived from an EMBL/GenBank/DDBJ whole genome shotgun (WGS) entry which is preliminary data.</text>
</comment>
<keyword evidence="2" id="KW-0808">Transferase</keyword>
<proteinExistence type="inferred from homology"/>
<dbReference type="EC" id="2.7.7.49" evidence="1"/>
<dbReference type="PANTHER" id="PTHR34047:SF7">
    <property type="entry name" value="RNA-DIRECTED DNA POLYMERASE"/>
    <property type="match status" value="1"/>
</dbReference>
<dbReference type="SUPFAM" id="SSF56672">
    <property type="entry name" value="DNA/RNA polymerases"/>
    <property type="match status" value="1"/>
</dbReference>
<dbReference type="GO" id="GO:0003964">
    <property type="term" value="F:RNA-directed DNA polymerase activity"/>
    <property type="evidence" value="ECO:0007669"/>
    <property type="project" value="UniProtKB-KW"/>
</dbReference>
<evidence type="ECO:0000256" key="9">
    <source>
        <dbReference type="ARBA" id="ARBA00048173"/>
    </source>
</evidence>
<dbReference type="SUPFAM" id="SSF50494">
    <property type="entry name" value="Trypsin-like serine proteases"/>
    <property type="match status" value="1"/>
</dbReference>
<evidence type="ECO:0000256" key="2">
    <source>
        <dbReference type="ARBA" id="ARBA00022679"/>
    </source>
</evidence>
<evidence type="ECO:0000256" key="7">
    <source>
        <dbReference type="ARBA" id="ARBA00023118"/>
    </source>
</evidence>
<protein>
    <recommendedName>
        <fullName evidence="1">RNA-directed DNA polymerase</fullName>
        <ecNumber evidence="1">2.7.7.49</ecNumber>
    </recommendedName>
</protein>
<dbReference type="Gene3D" id="2.40.10.120">
    <property type="match status" value="1"/>
</dbReference>
<evidence type="ECO:0000313" key="11">
    <source>
        <dbReference type="EMBL" id="MFG6460164.1"/>
    </source>
</evidence>
<evidence type="ECO:0000256" key="4">
    <source>
        <dbReference type="ARBA" id="ARBA00022723"/>
    </source>
</evidence>
<dbReference type="RefSeq" id="WP_394508976.1">
    <property type="nucleotide sequence ID" value="NZ_JBIGHX010000001.1"/>
</dbReference>
<comment type="similarity">
    <text evidence="8">Belongs to the bacterial reverse transcriptase family.</text>
</comment>
<dbReference type="PANTHER" id="PTHR34047">
    <property type="entry name" value="NUCLEAR INTRON MATURASE 1, MITOCHONDRIAL-RELATED"/>
    <property type="match status" value="1"/>
</dbReference>
<keyword evidence="12" id="KW-1185">Reference proteome</keyword>
<keyword evidence="7" id="KW-0051">Antiviral defense</keyword>
<accession>A0ABW7GE61</accession>
<dbReference type="InterPro" id="IPR043502">
    <property type="entry name" value="DNA/RNA_pol_sf"/>
</dbReference>
<name>A0ABW7GE61_9BURK</name>
<evidence type="ECO:0000313" key="12">
    <source>
        <dbReference type="Proteomes" id="UP001606302"/>
    </source>
</evidence>
<keyword evidence="6 11" id="KW-0695">RNA-directed DNA polymerase</keyword>